<gene>
    <name evidence="2" type="ORF">SAMN02194393_02768</name>
</gene>
<proteinExistence type="predicted"/>
<keyword evidence="1" id="KW-0812">Transmembrane</keyword>
<dbReference type="AlphaFoldDB" id="A0A1T5LCR2"/>
<protein>
    <submittedName>
        <fullName evidence="2">Uncharacterized protein</fullName>
    </submittedName>
</protein>
<dbReference type="Proteomes" id="UP000190285">
    <property type="component" value="Unassembled WGS sequence"/>
</dbReference>
<sequence>MKVVLNDRLKVITPIFLIIISILLTANTNNNPVPFMERIFKPINIGLGTFHYSGLLIIVLIYNCIRVLGKNLKGRFSFFTKYPFIITILILLLASNLIPNVTKMVKSFSGGLNSIYCNREAKALRLDSKDEDTVKITSIMELKNYSHEERNFYLKIYIPEKYKNKLSEKEFYALSNDGSKHRIFTLKGKEKRPITAIFIGKPSKDKLGETGHWGSFTKYFEFELINENETIKFFEKPMLIK</sequence>
<dbReference type="RefSeq" id="WP_079492340.1">
    <property type="nucleotide sequence ID" value="NZ_FUZT01000006.1"/>
</dbReference>
<evidence type="ECO:0000256" key="1">
    <source>
        <dbReference type="SAM" id="Phobius"/>
    </source>
</evidence>
<evidence type="ECO:0000313" key="3">
    <source>
        <dbReference type="Proteomes" id="UP000190285"/>
    </source>
</evidence>
<keyword evidence="3" id="KW-1185">Reference proteome</keyword>
<feature type="transmembrane region" description="Helical" evidence="1">
    <location>
        <begin position="49"/>
        <end position="69"/>
    </location>
</feature>
<reference evidence="2 3" key="1">
    <citation type="submission" date="2017-02" db="EMBL/GenBank/DDBJ databases">
        <authorList>
            <person name="Peterson S.W."/>
        </authorList>
    </citation>
    <scope>NUCLEOTIDE SEQUENCE [LARGE SCALE GENOMIC DNA]</scope>
    <source>
        <strain evidence="2 3">M1</strain>
    </source>
</reference>
<keyword evidence="1" id="KW-0472">Membrane</keyword>
<name>A0A1T5LCR2_9FIRM</name>
<dbReference type="OrthoDB" id="1907461at2"/>
<dbReference type="STRING" id="36842.SAMN02194393_02768"/>
<feature type="transmembrane region" description="Helical" evidence="1">
    <location>
        <begin position="12"/>
        <end position="29"/>
    </location>
</feature>
<organism evidence="2 3">
    <name type="scientific">Maledivibacter halophilus</name>
    <dbReference type="NCBI Taxonomy" id="36842"/>
    <lineage>
        <taxon>Bacteria</taxon>
        <taxon>Bacillati</taxon>
        <taxon>Bacillota</taxon>
        <taxon>Clostridia</taxon>
        <taxon>Peptostreptococcales</taxon>
        <taxon>Caminicellaceae</taxon>
        <taxon>Maledivibacter</taxon>
    </lineage>
</organism>
<evidence type="ECO:0000313" key="2">
    <source>
        <dbReference type="EMBL" id="SKC73763.1"/>
    </source>
</evidence>
<feature type="transmembrane region" description="Helical" evidence="1">
    <location>
        <begin position="81"/>
        <end position="98"/>
    </location>
</feature>
<keyword evidence="1" id="KW-1133">Transmembrane helix</keyword>
<dbReference type="EMBL" id="FUZT01000006">
    <property type="protein sequence ID" value="SKC73763.1"/>
    <property type="molecule type" value="Genomic_DNA"/>
</dbReference>
<accession>A0A1T5LCR2</accession>